<keyword evidence="4" id="KW-0560">Oxidoreductase</keyword>
<keyword evidence="5" id="KW-1015">Disulfide bond</keyword>
<feature type="domain" description="Glutaredoxin" evidence="7">
    <location>
        <begin position="91"/>
        <end position="147"/>
    </location>
</feature>
<sequence length="478" mass="52598">MIIDQTTLTLYEAEWCEDSKRVKNYLEENQLDFAYINVDLDREAAIQVEKMQEGKRLTPTLLINETSFVNPTNEQIAALLGLNPGRPRIRLFGADWCPDCHRAKAYLSDNGINYQYINIDVHAWSIPVLETVNKGKRIIPTIFIDDQAFANPDNRTLRDLIGITEEAQSHLYDVAIIGGGATGLTTAIYVQRDKFSSIILEKRLIGGNASLTDKIENYPGFIDISGKELMNKMAEQAQIYGSDIKLGADVRKITHENEIFHLETNMGDITARSVVVAVGSTYKKLNIPGESELIGAGIHFCATCDGAFYRDREILVIGGGNSALEEGMFLARFCRKVSFVHYKPEFSASTTYTEKLAEFTNVAVYLNQTPTAFLSNDQGTFKALQVTDNATGEVMEIEADGVFLFVGLTPNTRFLAKTIDLNEQGFICTRPGSVETSVPGILAAGDCRLGAIAQVAAATGEGVVASFAVKAYLHRQTT</sequence>
<proteinExistence type="inferred from homology"/>
<dbReference type="STRING" id="662367.SAMN05216167_12921"/>
<dbReference type="Gene3D" id="3.40.30.10">
    <property type="entry name" value="Glutaredoxin"/>
    <property type="match status" value="2"/>
</dbReference>
<dbReference type="SUPFAM" id="SSF51905">
    <property type="entry name" value="FAD/NAD(P)-binding domain"/>
    <property type="match status" value="1"/>
</dbReference>
<dbReference type="InterPro" id="IPR036188">
    <property type="entry name" value="FAD/NAD-bd_sf"/>
</dbReference>
<dbReference type="Pfam" id="PF00462">
    <property type="entry name" value="Glutaredoxin"/>
    <property type="match status" value="2"/>
</dbReference>
<dbReference type="Gene3D" id="3.50.50.60">
    <property type="entry name" value="FAD/NAD(P)-binding domain"/>
    <property type="match status" value="2"/>
</dbReference>
<dbReference type="PROSITE" id="PS00573">
    <property type="entry name" value="PYRIDINE_REDOX_2"/>
    <property type="match status" value="1"/>
</dbReference>
<dbReference type="EMBL" id="FOLQ01000029">
    <property type="protein sequence ID" value="SFF11297.1"/>
    <property type="molecule type" value="Genomic_DNA"/>
</dbReference>
<dbReference type="InterPro" id="IPR036249">
    <property type="entry name" value="Thioredoxin-like_sf"/>
</dbReference>
<dbReference type="GO" id="GO:0016668">
    <property type="term" value="F:oxidoreductase activity, acting on a sulfur group of donors, NAD(P) as acceptor"/>
    <property type="evidence" value="ECO:0007669"/>
    <property type="project" value="UniProtKB-ARBA"/>
</dbReference>
<dbReference type="InterPro" id="IPR023753">
    <property type="entry name" value="FAD/NAD-binding_dom"/>
</dbReference>
<keyword evidence="6" id="KW-0676">Redox-active center</keyword>
<organism evidence="9 10">
    <name type="scientific">Spirosoma endophyticum</name>
    <dbReference type="NCBI Taxonomy" id="662367"/>
    <lineage>
        <taxon>Bacteria</taxon>
        <taxon>Pseudomonadati</taxon>
        <taxon>Bacteroidota</taxon>
        <taxon>Cytophagia</taxon>
        <taxon>Cytophagales</taxon>
        <taxon>Cytophagaceae</taxon>
        <taxon>Spirosoma</taxon>
    </lineage>
</organism>
<keyword evidence="2" id="KW-0285">Flavoprotein</keyword>
<evidence type="ECO:0000256" key="6">
    <source>
        <dbReference type="ARBA" id="ARBA00023284"/>
    </source>
</evidence>
<feature type="domain" description="FAD/NAD(P)-binding" evidence="8">
    <location>
        <begin position="172"/>
        <end position="462"/>
    </location>
</feature>
<evidence type="ECO:0000256" key="1">
    <source>
        <dbReference type="ARBA" id="ARBA00009333"/>
    </source>
</evidence>
<dbReference type="Proteomes" id="UP000198598">
    <property type="component" value="Unassembled WGS sequence"/>
</dbReference>
<dbReference type="InterPro" id="IPR008255">
    <property type="entry name" value="Pyr_nucl-diS_OxRdtase_2_AS"/>
</dbReference>
<accession>A0A1I2G2S2</accession>
<dbReference type="PRINTS" id="PR00469">
    <property type="entry name" value="PNDRDTASEII"/>
</dbReference>
<keyword evidence="3" id="KW-0274">FAD</keyword>
<evidence type="ECO:0000256" key="2">
    <source>
        <dbReference type="ARBA" id="ARBA00022630"/>
    </source>
</evidence>
<name>A0A1I2G2S2_9BACT</name>
<evidence type="ECO:0000256" key="3">
    <source>
        <dbReference type="ARBA" id="ARBA00022827"/>
    </source>
</evidence>
<dbReference type="RefSeq" id="WP_093834104.1">
    <property type="nucleotide sequence ID" value="NZ_FOLQ01000029.1"/>
</dbReference>
<evidence type="ECO:0000313" key="9">
    <source>
        <dbReference type="EMBL" id="SFF11297.1"/>
    </source>
</evidence>
<reference evidence="9 10" key="1">
    <citation type="submission" date="2016-10" db="EMBL/GenBank/DDBJ databases">
        <authorList>
            <person name="de Groot N.N."/>
        </authorList>
    </citation>
    <scope>NUCLEOTIDE SEQUENCE [LARGE SCALE GENOMIC DNA]</scope>
    <source>
        <strain evidence="9 10">DSM 26130</strain>
    </source>
</reference>
<gene>
    <name evidence="9" type="ORF">SAMN05216167_12921</name>
</gene>
<comment type="similarity">
    <text evidence="1">Belongs to the class-II pyridine nucleotide-disulfide oxidoreductase family.</text>
</comment>
<dbReference type="PRINTS" id="PR00368">
    <property type="entry name" value="FADPNR"/>
</dbReference>
<dbReference type="OrthoDB" id="109585at2"/>
<evidence type="ECO:0000259" key="8">
    <source>
        <dbReference type="Pfam" id="PF07992"/>
    </source>
</evidence>
<dbReference type="InterPro" id="IPR002109">
    <property type="entry name" value="Glutaredoxin"/>
</dbReference>
<keyword evidence="10" id="KW-1185">Reference proteome</keyword>
<evidence type="ECO:0000259" key="7">
    <source>
        <dbReference type="Pfam" id="PF00462"/>
    </source>
</evidence>
<dbReference type="SUPFAM" id="SSF52833">
    <property type="entry name" value="Thioredoxin-like"/>
    <property type="match status" value="2"/>
</dbReference>
<evidence type="ECO:0000313" key="10">
    <source>
        <dbReference type="Proteomes" id="UP000198598"/>
    </source>
</evidence>
<dbReference type="PROSITE" id="PS51354">
    <property type="entry name" value="GLUTAREDOXIN_2"/>
    <property type="match status" value="1"/>
</dbReference>
<evidence type="ECO:0000256" key="4">
    <source>
        <dbReference type="ARBA" id="ARBA00023002"/>
    </source>
</evidence>
<dbReference type="Pfam" id="PF07992">
    <property type="entry name" value="Pyr_redox_2"/>
    <property type="match status" value="1"/>
</dbReference>
<protein>
    <submittedName>
        <fullName evidence="9">Thioredoxin reductase (NADPH)</fullName>
    </submittedName>
</protein>
<feature type="domain" description="Glutaredoxin" evidence="7">
    <location>
        <begin position="9"/>
        <end position="66"/>
    </location>
</feature>
<dbReference type="InterPro" id="IPR050097">
    <property type="entry name" value="Ferredoxin-NADP_redctase_2"/>
</dbReference>
<dbReference type="CDD" id="cd02976">
    <property type="entry name" value="NrdH"/>
    <property type="match status" value="2"/>
</dbReference>
<dbReference type="AlphaFoldDB" id="A0A1I2G2S2"/>
<evidence type="ECO:0000256" key="5">
    <source>
        <dbReference type="ARBA" id="ARBA00023157"/>
    </source>
</evidence>
<dbReference type="PANTHER" id="PTHR48105">
    <property type="entry name" value="THIOREDOXIN REDUCTASE 1-RELATED-RELATED"/>
    <property type="match status" value="1"/>
</dbReference>